<proteinExistence type="predicted"/>
<dbReference type="InterPro" id="IPR028044">
    <property type="entry name" value="DUF4444"/>
</dbReference>
<feature type="domain" description="DUF4444" evidence="1">
    <location>
        <begin position="192"/>
        <end position="232"/>
    </location>
</feature>
<accession>A0A0M6ZV83</accession>
<name>A0A0M6ZV83_9HYPH</name>
<evidence type="ECO:0000313" key="3">
    <source>
        <dbReference type="EMBL" id="CTQ66132.1"/>
    </source>
</evidence>
<dbReference type="InterPro" id="IPR045864">
    <property type="entry name" value="aa-tRNA-synth_II/BPL/LPL"/>
</dbReference>
<organism evidence="3 4">
    <name type="scientific">Roseibium alexandrii</name>
    <dbReference type="NCBI Taxonomy" id="388408"/>
    <lineage>
        <taxon>Bacteria</taxon>
        <taxon>Pseudomonadati</taxon>
        <taxon>Pseudomonadota</taxon>
        <taxon>Alphaproteobacteria</taxon>
        <taxon>Hyphomicrobiales</taxon>
        <taxon>Stappiaceae</taxon>
        <taxon>Roseibium</taxon>
    </lineage>
</organism>
<evidence type="ECO:0000259" key="2">
    <source>
        <dbReference type="Pfam" id="PF16917"/>
    </source>
</evidence>
<dbReference type="Gene3D" id="2.30.30.100">
    <property type="match status" value="1"/>
</dbReference>
<evidence type="ECO:0000313" key="4">
    <source>
        <dbReference type="Proteomes" id="UP000053235"/>
    </source>
</evidence>
<dbReference type="RefSeq" id="WP_055670774.1">
    <property type="nucleotide sequence ID" value="NZ_CXWD01000003.1"/>
</dbReference>
<dbReference type="Gene3D" id="3.30.930.10">
    <property type="entry name" value="Bira Bifunctional Protein, Domain 2"/>
    <property type="match status" value="1"/>
</dbReference>
<keyword evidence="4" id="KW-1185">Reference proteome</keyword>
<dbReference type="Pfam" id="PF14563">
    <property type="entry name" value="DUF4444"/>
    <property type="match status" value="1"/>
</dbReference>
<dbReference type="EMBL" id="CXWD01000003">
    <property type="protein sequence ID" value="CTQ66132.1"/>
    <property type="molecule type" value="Genomic_DNA"/>
</dbReference>
<dbReference type="STRING" id="388408.LAX5112_00881"/>
<feature type="domain" description="BPL/LPL catalytic" evidence="2">
    <location>
        <begin position="6"/>
        <end position="186"/>
    </location>
</feature>
<evidence type="ECO:0000259" key="1">
    <source>
        <dbReference type="Pfam" id="PF14563"/>
    </source>
</evidence>
<dbReference type="OrthoDB" id="7657788at2"/>
<protein>
    <recommendedName>
        <fullName evidence="5">Biotin-(Acetyl-CoA carboxylase) ligase</fullName>
    </recommendedName>
</protein>
<dbReference type="SUPFAM" id="SSF55681">
    <property type="entry name" value="Class II aaRS and biotin synthetases"/>
    <property type="match status" value="1"/>
</dbReference>
<sequence length="235" mass="25360">MNNLQFPPLFQGEAVTGTADPFDRAVALAVAGTDPGTVVYNLGGSTLRASLIFAPEVPLEEAMSMLPVCGLGFQAALGALAPPEVAVHLDWAGGIRVNGATCGRFRARASGANPNETPDWLIIGLELNVQTLEGNPGNDPDRTSLIEEGCGEVEPERLLESWVRHTLYWINRWQEDGPRPVHAEWRGLAKNLGEDITFNGETGTFVGVDEFFGMLMRMDGETKLIPLSTQLEGSQ</sequence>
<dbReference type="Pfam" id="PF16917">
    <property type="entry name" value="BPL_LplA_LipB_2"/>
    <property type="match status" value="1"/>
</dbReference>
<dbReference type="AlphaFoldDB" id="A0A0M6ZV83"/>
<dbReference type="InterPro" id="IPR004143">
    <property type="entry name" value="BPL_LPL_catalytic"/>
</dbReference>
<gene>
    <name evidence="3" type="ORF">LAX5112_00881</name>
</gene>
<evidence type="ECO:0008006" key="5">
    <source>
        <dbReference type="Google" id="ProtNLM"/>
    </source>
</evidence>
<dbReference type="Proteomes" id="UP000053235">
    <property type="component" value="Unassembled WGS sequence"/>
</dbReference>
<reference evidence="4" key="1">
    <citation type="submission" date="2015-07" db="EMBL/GenBank/DDBJ databases">
        <authorList>
            <person name="Rodrigo-Torres Lidia"/>
            <person name="Arahal R.David."/>
        </authorList>
    </citation>
    <scope>NUCLEOTIDE SEQUENCE [LARGE SCALE GENOMIC DNA]</scope>
    <source>
        <strain evidence="4">CECT 5112</strain>
    </source>
</reference>